<evidence type="ECO:0000259" key="1">
    <source>
        <dbReference type="SMART" id="SM00901"/>
    </source>
</evidence>
<dbReference type="AlphaFoldDB" id="Q07RC6"/>
<evidence type="ECO:0000313" key="2">
    <source>
        <dbReference type="EMBL" id="ABJ05508.1"/>
    </source>
</evidence>
<organism evidence="2">
    <name type="scientific">Rhodopseudomonas palustris (strain BisA53)</name>
    <dbReference type="NCBI Taxonomy" id="316055"/>
    <lineage>
        <taxon>Bacteria</taxon>
        <taxon>Pseudomonadati</taxon>
        <taxon>Pseudomonadota</taxon>
        <taxon>Alphaproteobacteria</taxon>
        <taxon>Hyphomicrobiales</taxon>
        <taxon>Nitrobacteraceae</taxon>
        <taxon>Rhodopseudomonas</taxon>
    </lineage>
</organism>
<dbReference type="InterPro" id="IPR014966">
    <property type="entry name" value="FRG-dom"/>
</dbReference>
<dbReference type="SMART" id="SM00901">
    <property type="entry name" value="FRG"/>
    <property type="match status" value="1"/>
</dbReference>
<dbReference type="OrthoDB" id="9816036at2"/>
<dbReference type="HOGENOM" id="CLU_050026_1_0_5"/>
<dbReference type="eggNOG" id="ENOG502Z9DH">
    <property type="taxonomic scope" value="Bacteria"/>
</dbReference>
<protein>
    <recommendedName>
        <fullName evidence="1">FRG domain-containing protein</fullName>
    </recommendedName>
</protein>
<dbReference type="STRING" id="316055.RPE_1558"/>
<dbReference type="Pfam" id="PF08867">
    <property type="entry name" value="FRG"/>
    <property type="match status" value="1"/>
</dbReference>
<name>Q07RC6_RHOP5</name>
<gene>
    <name evidence="2" type="ordered locus">RPE_1558</name>
</gene>
<dbReference type="KEGG" id="rpe:RPE_1558"/>
<accession>Q07RC6</accession>
<feature type="domain" description="FRG" evidence="1">
    <location>
        <begin position="35"/>
        <end position="129"/>
    </location>
</feature>
<reference evidence="2" key="1">
    <citation type="submission" date="2006-09" db="EMBL/GenBank/DDBJ databases">
        <title>Complete sequence of Rhodopseudomonas palustris BisA53.</title>
        <authorList>
            <consortium name="US DOE Joint Genome Institute"/>
            <person name="Copeland A."/>
            <person name="Lucas S."/>
            <person name="Lapidus A."/>
            <person name="Barry K."/>
            <person name="Detter J.C."/>
            <person name="Glavina del Rio T."/>
            <person name="Hammon N."/>
            <person name="Israni S."/>
            <person name="Dalin E."/>
            <person name="Tice H."/>
            <person name="Pitluck S."/>
            <person name="Chain P."/>
            <person name="Malfatti S."/>
            <person name="Shin M."/>
            <person name="Vergez L."/>
            <person name="Schmutz J."/>
            <person name="Larimer F."/>
            <person name="Land M."/>
            <person name="Hauser L."/>
            <person name="Pelletier D.A."/>
            <person name="Kyrpides N."/>
            <person name="Kim E."/>
            <person name="Harwood C.S."/>
            <person name="Oda Y."/>
            <person name="Richardson P."/>
        </authorList>
    </citation>
    <scope>NUCLEOTIDE SEQUENCE [LARGE SCALE GENOMIC DNA]</scope>
    <source>
        <strain evidence="2">BisA53</strain>
    </source>
</reference>
<proteinExistence type="predicted"/>
<dbReference type="EMBL" id="CP000463">
    <property type="protein sequence ID" value="ABJ05508.1"/>
    <property type="molecule type" value="Genomic_DNA"/>
</dbReference>
<sequence length="264" mass="29452">MAGSNLTITSGAKAKSGARRLQTWKLFLRWLDSHSDSSWVFRGLGDVDFELIPGIGRGKYNPANERALLEVFERRAAEFIDLTRMTDWDKLALAQHHGLPTRLLDWTTNPLVAAYFAVTASPRPTLVRSPGSRKQPFSATPSASEVDARLVAFRVRSRNIVNQALEIDPFARTDVGFVLPRSLATRIVNQGGLFSSHPMPNLAWREPLQDEAHIFDIPGDMRGYFQRRLFYFGIDAQRVMSGLDGLGARLMWQQSAGIGLGAVR</sequence>